<dbReference type="PANTHER" id="PTHR23015">
    <property type="entry name" value="UNCHARACTERIZED C.ELEGANS PROTEIN"/>
    <property type="match status" value="1"/>
</dbReference>
<dbReference type="PANTHER" id="PTHR23015:SF4">
    <property type="entry name" value="DUF38 DOMAIN-CONTAINING PROTEIN-RELATED"/>
    <property type="match status" value="1"/>
</dbReference>
<dbReference type="AlphaFoldDB" id="A0A2G5SIN2"/>
<proteinExistence type="predicted"/>
<dbReference type="InterPro" id="IPR002900">
    <property type="entry name" value="DUF38/FTH_CAE_spp"/>
</dbReference>
<evidence type="ECO:0000313" key="3">
    <source>
        <dbReference type="Proteomes" id="UP000230233"/>
    </source>
</evidence>
<dbReference type="Proteomes" id="UP000230233">
    <property type="component" value="Unassembled WGS sequence"/>
</dbReference>
<keyword evidence="3" id="KW-1185">Reference proteome</keyword>
<dbReference type="Pfam" id="PF01827">
    <property type="entry name" value="FTH"/>
    <property type="match status" value="1"/>
</dbReference>
<name>A0A2G5SIN2_9PELO</name>
<comment type="caution">
    <text evidence="2">The sequence shown here is derived from an EMBL/GenBank/DDBJ whole genome shotgun (WGS) entry which is preliminary data.</text>
</comment>
<organism evidence="2 3">
    <name type="scientific">Caenorhabditis nigoni</name>
    <dbReference type="NCBI Taxonomy" id="1611254"/>
    <lineage>
        <taxon>Eukaryota</taxon>
        <taxon>Metazoa</taxon>
        <taxon>Ecdysozoa</taxon>
        <taxon>Nematoda</taxon>
        <taxon>Chromadorea</taxon>
        <taxon>Rhabditida</taxon>
        <taxon>Rhabditina</taxon>
        <taxon>Rhabditomorpha</taxon>
        <taxon>Rhabditoidea</taxon>
        <taxon>Rhabditidae</taxon>
        <taxon>Peloderinae</taxon>
        <taxon>Caenorhabditis</taxon>
    </lineage>
</organism>
<dbReference type="EMBL" id="PDUG01000007">
    <property type="protein sequence ID" value="PIC14920.1"/>
    <property type="molecule type" value="Genomic_DNA"/>
</dbReference>
<evidence type="ECO:0000259" key="1">
    <source>
        <dbReference type="Pfam" id="PF01827"/>
    </source>
</evidence>
<sequence>MTLRQVCKGLMHFVDKCNDANLPDCRFLNIEMIVKEDICIIYDPPYRIRHEFIYSESDNSRSFNGKITSLENSNLVDVAIRDLEQVLKFQKCNLLELSFLDHQPSNTSKFPNFRVKLSNMFKKLNRTIKTKRLSITCDSQSGIMSILPFIDSETVSTLNLFPPVQNNMRMEFNEISKTEQWKKVKNIHCEFYALNMKIEDMSDFSRTFIDSSKFECFDLQVRKFNDYMEISNIWGPVFYFGHWSQWYFRMKDSDEKILRISIRQEIRRIKFDITELNDVRHRAIVHDYNGN</sequence>
<evidence type="ECO:0000313" key="2">
    <source>
        <dbReference type="EMBL" id="PIC14920.1"/>
    </source>
</evidence>
<protein>
    <recommendedName>
        <fullName evidence="1">DUF38 domain-containing protein</fullName>
    </recommendedName>
</protein>
<accession>A0A2G5SIN2</accession>
<dbReference type="InterPro" id="IPR040161">
    <property type="entry name" value="FB224"/>
</dbReference>
<dbReference type="GO" id="GO:0045087">
    <property type="term" value="P:innate immune response"/>
    <property type="evidence" value="ECO:0007669"/>
    <property type="project" value="TreeGrafter"/>
</dbReference>
<reference evidence="3" key="1">
    <citation type="submission" date="2017-10" db="EMBL/GenBank/DDBJ databases">
        <title>Rapid genome shrinkage in a self-fertile nematode reveals novel sperm competition proteins.</title>
        <authorList>
            <person name="Yin D."/>
            <person name="Schwarz E.M."/>
            <person name="Thomas C.G."/>
            <person name="Felde R.L."/>
            <person name="Korf I.F."/>
            <person name="Cutter A.D."/>
            <person name="Schartner C.M."/>
            <person name="Ralston E.J."/>
            <person name="Meyer B.J."/>
            <person name="Haag E.S."/>
        </authorList>
    </citation>
    <scope>NUCLEOTIDE SEQUENCE [LARGE SCALE GENOMIC DNA]</scope>
    <source>
        <strain evidence="3">JU1422</strain>
    </source>
</reference>
<feature type="domain" description="DUF38" evidence="1">
    <location>
        <begin position="116"/>
        <end position="218"/>
    </location>
</feature>
<gene>
    <name evidence="2" type="ORF">B9Z55_027065</name>
</gene>